<evidence type="ECO:0000259" key="5">
    <source>
        <dbReference type="Pfam" id="PF13439"/>
    </source>
</evidence>
<gene>
    <name evidence="6" type="ORF">ACFSTF_01245</name>
</gene>
<dbReference type="Gene3D" id="3.40.50.2000">
    <property type="entry name" value="Glycogen Phosphorylase B"/>
    <property type="match status" value="2"/>
</dbReference>
<evidence type="ECO:0000313" key="6">
    <source>
        <dbReference type="EMBL" id="MFD2615950.1"/>
    </source>
</evidence>
<reference evidence="7" key="1">
    <citation type="journal article" date="2019" name="Int. J. Syst. Evol. Microbiol.">
        <title>The Global Catalogue of Microorganisms (GCM) 10K type strain sequencing project: providing services to taxonomists for standard genome sequencing and annotation.</title>
        <authorList>
            <consortium name="The Broad Institute Genomics Platform"/>
            <consortium name="The Broad Institute Genome Sequencing Center for Infectious Disease"/>
            <person name="Wu L."/>
            <person name="Ma J."/>
        </authorList>
    </citation>
    <scope>NUCLEOTIDE SEQUENCE [LARGE SCALE GENOMIC DNA]</scope>
    <source>
        <strain evidence="7">TISTR 2241</strain>
    </source>
</reference>
<evidence type="ECO:0000259" key="4">
    <source>
        <dbReference type="Pfam" id="PF00534"/>
    </source>
</evidence>
<keyword evidence="2 6" id="KW-0328">Glycosyltransferase</keyword>
<dbReference type="Proteomes" id="UP001597458">
    <property type="component" value="Unassembled WGS sequence"/>
</dbReference>
<protein>
    <submittedName>
        <fullName evidence="6">Glycosyltransferase</fullName>
        <ecNumber evidence="6">2.4.-.-</ecNumber>
    </submittedName>
</protein>
<evidence type="ECO:0000256" key="3">
    <source>
        <dbReference type="ARBA" id="ARBA00022679"/>
    </source>
</evidence>
<sequence length="408" mass="46710">MNILYIVGEFPKLSQTFILNQITGLIDAGHHVTVLAKKSESNHKIHEDVSKYHLLDHVIYYDENGRDSKFFKGLTFIKSIFSFGYSQLLHKNHPIHLSWKVLLSSPNLILLYNRLKKEPLLDIDVVHAHFGPNGLLAHRLIQMGLIRGQLFTTFHGYDMLRFIKQKGDDVYTDLFQSKTVLLPISNFWKRKLEGMGANPARTIVHHMGIDVDKFEYHPIKMSQDIKIMSIARFVEKKGLIYGIQAVSKLIKKGYNITYSMIGGGPLEKEFRSMISNEGLEDHIRLLGWKTQEQVIEIMKESHVVLLPSVTSHDGDMEGIPVILMEAMAMGKIVVSTYHSGIPELIEHGVNGFLVEERNVDELVHTLADIFSLEDSISISKQARETVLNQYNIDKLNRRLIDTFERKTH</sequence>
<accession>A0ABW5PMY4</accession>
<dbReference type="PANTHER" id="PTHR12526:SF640">
    <property type="entry name" value="COLANIC ACID BIOSYNTHESIS GLYCOSYLTRANSFERASE WCAL-RELATED"/>
    <property type="match status" value="1"/>
</dbReference>
<dbReference type="EMBL" id="JBHUMR010000004">
    <property type="protein sequence ID" value="MFD2615950.1"/>
    <property type="molecule type" value="Genomic_DNA"/>
</dbReference>
<dbReference type="EC" id="2.4.-.-" evidence="6"/>
<keyword evidence="3 6" id="KW-0808">Transferase</keyword>
<comment type="similarity">
    <text evidence="1">Belongs to the glycosyltransferase group 1 family. Glycosyltransferase 4 subfamily.</text>
</comment>
<dbReference type="PANTHER" id="PTHR12526">
    <property type="entry name" value="GLYCOSYLTRANSFERASE"/>
    <property type="match status" value="1"/>
</dbReference>
<feature type="domain" description="Glycosyltransferase subfamily 4-like N-terminal" evidence="5">
    <location>
        <begin position="15"/>
        <end position="212"/>
    </location>
</feature>
<evidence type="ECO:0000313" key="7">
    <source>
        <dbReference type="Proteomes" id="UP001597458"/>
    </source>
</evidence>
<dbReference type="SUPFAM" id="SSF53756">
    <property type="entry name" value="UDP-Glycosyltransferase/glycogen phosphorylase"/>
    <property type="match status" value="1"/>
</dbReference>
<organism evidence="6 7">
    <name type="scientific">Terrilactibacillus laevilacticus</name>
    <dbReference type="NCBI Taxonomy" id="1380157"/>
    <lineage>
        <taxon>Bacteria</taxon>
        <taxon>Bacillati</taxon>
        <taxon>Bacillota</taxon>
        <taxon>Bacilli</taxon>
        <taxon>Bacillales</taxon>
        <taxon>Bacillaceae</taxon>
        <taxon>Terrilactibacillus</taxon>
    </lineage>
</organism>
<evidence type="ECO:0000256" key="2">
    <source>
        <dbReference type="ARBA" id="ARBA00022676"/>
    </source>
</evidence>
<feature type="domain" description="Glycosyl transferase family 1" evidence="4">
    <location>
        <begin position="223"/>
        <end position="374"/>
    </location>
</feature>
<dbReference type="RefSeq" id="WP_141191829.1">
    <property type="nucleotide sequence ID" value="NZ_JBHUMR010000004.1"/>
</dbReference>
<dbReference type="Pfam" id="PF00534">
    <property type="entry name" value="Glycos_transf_1"/>
    <property type="match status" value="1"/>
</dbReference>
<dbReference type="Pfam" id="PF13439">
    <property type="entry name" value="Glyco_transf_4"/>
    <property type="match status" value="1"/>
</dbReference>
<dbReference type="InterPro" id="IPR001296">
    <property type="entry name" value="Glyco_trans_1"/>
</dbReference>
<keyword evidence="7" id="KW-1185">Reference proteome</keyword>
<proteinExistence type="inferred from homology"/>
<name>A0ABW5PMY4_9BACI</name>
<dbReference type="GO" id="GO:0016757">
    <property type="term" value="F:glycosyltransferase activity"/>
    <property type="evidence" value="ECO:0007669"/>
    <property type="project" value="UniProtKB-KW"/>
</dbReference>
<dbReference type="InterPro" id="IPR028098">
    <property type="entry name" value="Glyco_trans_4-like_N"/>
</dbReference>
<comment type="caution">
    <text evidence="6">The sequence shown here is derived from an EMBL/GenBank/DDBJ whole genome shotgun (WGS) entry which is preliminary data.</text>
</comment>
<evidence type="ECO:0000256" key="1">
    <source>
        <dbReference type="ARBA" id="ARBA00009481"/>
    </source>
</evidence>